<evidence type="ECO:0000313" key="2">
    <source>
        <dbReference type="EMBL" id="SOH93808.1"/>
    </source>
</evidence>
<evidence type="ECO:0000259" key="1">
    <source>
        <dbReference type="PROSITE" id="PS50983"/>
    </source>
</evidence>
<dbReference type="SUPFAM" id="SSF53807">
    <property type="entry name" value="Helical backbone' metal receptor"/>
    <property type="match status" value="1"/>
</dbReference>
<dbReference type="Pfam" id="PF01497">
    <property type="entry name" value="Peripla_BP_2"/>
    <property type="match status" value="1"/>
</dbReference>
<dbReference type="CDD" id="cd01149">
    <property type="entry name" value="HutB"/>
    <property type="match status" value="1"/>
</dbReference>
<dbReference type="PANTHER" id="PTHR30535">
    <property type="entry name" value="VITAMIN B12-BINDING PROTEIN"/>
    <property type="match status" value="1"/>
</dbReference>
<name>A0A2C9CRH1_9RHOB</name>
<keyword evidence="3" id="KW-1185">Reference proteome</keyword>
<dbReference type="InterPro" id="IPR050902">
    <property type="entry name" value="ABC_Transporter_SBP"/>
</dbReference>
<dbReference type="Gene3D" id="3.40.50.1980">
    <property type="entry name" value="Nitrogenase molybdenum iron protein domain"/>
    <property type="match status" value="2"/>
</dbReference>
<dbReference type="OrthoDB" id="9797736at2"/>
<sequence length="287" mass="29830">MVNQWKFTILGGLSSFLVGIAVFATVAQAEEVPSRVLSIGGSVTEIIYALGEQDRLIARDTTSSFPAEAEALPDVGYMRALSPEGILSVDPQLIIAEAGSGPQETIAVMEQAQIPFITVPDGYDGAAVGAKIRAVADALGVSERGETLATSIDAQLDALDTQSDASKRVLFILSMQGGRILASGANTAADGIITLSGGINAVTDFEGYKPLTDEAVTAANPDVIVMMDRDGDHATADNDLWGNPAISTTNAGQTQNIVRIDGLLLLGFGPRTPEAVATLHDALYGDL</sequence>
<dbReference type="EMBL" id="OCTN01000002">
    <property type="protein sequence ID" value="SOH93808.1"/>
    <property type="molecule type" value="Genomic_DNA"/>
</dbReference>
<evidence type="ECO:0000313" key="3">
    <source>
        <dbReference type="Proteomes" id="UP000220034"/>
    </source>
</evidence>
<dbReference type="PROSITE" id="PS50983">
    <property type="entry name" value="FE_B12_PBP"/>
    <property type="match status" value="1"/>
</dbReference>
<feature type="domain" description="Fe/B12 periplasmic-binding" evidence="1">
    <location>
        <begin position="35"/>
        <end position="287"/>
    </location>
</feature>
<reference evidence="3" key="1">
    <citation type="submission" date="2017-09" db="EMBL/GenBank/DDBJ databases">
        <authorList>
            <person name="Varghese N."/>
            <person name="Submissions S."/>
        </authorList>
    </citation>
    <scope>NUCLEOTIDE SEQUENCE [LARGE SCALE GENOMIC DNA]</scope>
    <source>
        <strain evidence="3">C7</strain>
    </source>
</reference>
<gene>
    <name evidence="2" type="ORF">SAMN06273572_102486</name>
</gene>
<accession>A0A2C9CRH1</accession>
<organism evidence="2 3">
    <name type="scientific">Pontivivens marinum</name>
    <dbReference type="NCBI Taxonomy" id="1690039"/>
    <lineage>
        <taxon>Bacteria</taxon>
        <taxon>Pseudomonadati</taxon>
        <taxon>Pseudomonadota</taxon>
        <taxon>Alphaproteobacteria</taxon>
        <taxon>Rhodobacterales</taxon>
        <taxon>Paracoccaceae</taxon>
        <taxon>Pontivivens</taxon>
    </lineage>
</organism>
<dbReference type="InterPro" id="IPR002491">
    <property type="entry name" value="ABC_transptr_periplasmic_BD"/>
</dbReference>
<dbReference type="Proteomes" id="UP000220034">
    <property type="component" value="Unassembled WGS sequence"/>
</dbReference>
<dbReference type="AlphaFoldDB" id="A0A2C9CRH1"/>
<dbReference type="PANTHER" id="PTHR30535:SF4">
    <property type="entry name" value="HEMIN-BINDING PERIPLASMIC PROTEIN HMUT"/>
    <property type="match status" value="1"/>
</dbReference>
<protein>
    <submittedName>
        <fullName evidence="2">Iron complex transport system substrate-binding protein</fullName>
    </submittedName>
</protein>
<dbReference type="RefSeq" id="WP_097929357.1">
    <property type="nucleotide sequence ID" value="NZ_OCTN01000002.1"/>
</dbReference>
<proteinExistence type="predicted"/>